<dbReference type="AlphaFoldDB" id="A0A9Q0UTY3"/>
<organism evidence="2 3">
    <name type="scientific">Salix viminalis</name>
    <name type="common">Common osier</name>
    <name type="synonym">Basket willow</name>
    <dbReference type="NCBI Taxonomy" id="40686"/>
    <lineage>
        <taxon>Eukaryota</taxon>
        <taxon>Viridiplantae</taxon>
        <taxon>Streptophyta</taxon>
        <taxon>Embryophyta</taxon>
        <taxon>Tracheophyta</taxon>
        <taxon>Spermatophyta</taxon>
        <taxon>Magnoliopsida</taxon>
        <taxon>eudicotyledons</taxon>
        <taxon>Gunneridae</taxon>
        <taxon>Pentapetalae</taxon>
        <taxon>rosids</taxon>
        <taxon>fabids</taxon>
        <taxon>Malpighiales</taxon>
        <taxon>Salicaceae</taxon>
        <taxon>Saliceae</taxon>
        <taxon>Salix</taxon>
    </lineage>
</organism>
<reference evidence="2" key="2">
    <citation type="journal article" date="2023" name="Int. J. Mol. Sci.">
        <title>De Novo Assembly and Annotation of 11 Diverse Shrub Willow (Salix) Genomes Reveals Novel Gene Organization in Sex-Linked Regions.</title>
        <authorList>
            <person name="Hyden B."/>
            <person name="Feng K."/>
            <person name="Yates T.B."/>
            <person name="Jawdy S."/>
            <person name="Cereghino C."/>
            <person name="Smart L.B."/>
            <person name="Muchero W."/>
        </authorList>
    </citation>
    <scope>NUCLEOTIDE SEQUENCE [LARGE SCALE GENOMIC DNA]</scope>
    <source>
        <tissue evidence="2">Shoot tip</tissue>
    </source>
</reference>
<dbReference type="GO" id="GO:0016846">
    <property type="term" value="F:carbon-sulfur lyase activity"/>
    <property type="evidence" value="ECO:0007669"/>
    <property type="project" value="InterPro"/>
</dbReference>
<keyword evidence="3" id="KW-1185">Reference proteome</keyword>
<dbReference type="Gene3D" id="2.10.25.30">
    <property type="entry name" value="EGF-like, alliinase"/>
    <property type="match status" value="1"/>
</dbReference>
<evidence type="ECO:0000313" key="2">
    <source>
        <dbReference type="EMBL" id="KAJ6735996.1"/>
    </source>
</evidence>
<feature type="domain" description="Alliinase EGF-like" evidence="1">
    <location>
        <begin position="50"/>
        <end position="81"/>
    </location>
</feature>
<protein>
    <recommendedName>
        <fullName evidence="1">Alliinase EGF-like domain-containing protein</fullName>
    </recommendedName>
</protein>
<proteinExistence type="predicted"/>
<dbReference type="EMBL" id="JAPFFL010000003">
    <property type="protein sequence ID" value="KAJ6735996.1"/>
    <property type="molecule type" value="Genomic_DNA"/>
</dbReference>
<evidence type="ECO:0000259" key="1">
    <source>
        <dbReference type="Pfam" id="PF04863"/>
    </source>
</evidence>
<reference evidence="2" key="1">
    <citation type="submission" date="2022-11" db="EMBL/GenBank/DDBJ databases">
        <authorList>
            <person name="Hyden B.L."/>
            <person name="Feng K."/>
            <person name="Yates T."/>
            <person name="Jawdy S."/>
            <person name="Smart L.B."/>
            <person name="Muchero W."/>
        </authorList>
    </citation>
    <scope>NUCLEOTIDE SEQUENCE</scope>
    <source>
        <tissue evidence="2">Shoot tip</tissue>
    </source>
</reference>
<dbReference type="Proteomes" id="UP001151529">
    <property type="component" value="Chromosome 5"/>
</dbReference>
<comment type="caution">
    <text evidence="2">The sequence shown here is derived from an EMBL/GenBank/DDBJ whole genome shotgun (WGS) entry which is preliminary data.</text>
</comment>
<dbReference type="InterPro" id="IPR006947">
    <property type="entry name" value="EGF_alliinase"/>
</dbReference>
<gene>
    <name evidence="2" type="ORF">OIU85_018223</name>
</gene>
<sequence>MEIPSGNSANDTTIWCFWPPMKGKNGYFTEPEKRRLWRQYHAQDTEEPTLDGLVLDENKEPVCECNTCYGGPDCSQFLPDCAADANGYVPFFFYFSLGHVKYYISGYDGRGRFLKIH</sequence>
<evidence type="ECO:0000313" key="3">
    <source>
        <dbReference type="Proteomes" id="UP001151529"/>
    </source>
</evidence>
<accession>A0A9Q0UTY3</accession>
<dbReference type="OrthoDB" id="1736705at2759"/>
<name>A0A9Q0UTY3_SALVM</name>
<dbReference type="InterPro" id="IPR037029">
    <property type="entry name" value="Alliinase_N_sf"/>
</dbReference>
<dbReference type="Pfam" id="PF04863">
    <property type="entry name" value="EGF_alliinase"/>
    <property type="match status" value="1"/>
</dbReference>